<dbReference type="AlphaFoldDB" id="A0AAD9QBC7"/>
<dbReference type="EMBL" id="JARQWQ010000045">
    <property type="protein sequence ID" value="KAK2558194.1"/>
    <property type="molecule type" value="Genomic_DNA"/>
</dbReference>
<keyword evidence="2" id="KW-1185">Reference proteome</keyword>
<evidence type="ECO:0000313" key="1">
    <source>
        <dbReference type="EMBL" id="KAK2558194.1"/>
    </source>
</evidence>
<dbReference type="Proteomes" id="UP001249851">
    <property type="component" value="Unassembled WGS sequence"/>
</dbReference>
<protein>
    <submittedName>
        <fullName evidence="1">Uncharacterized protein</fullName>
    </submittedName>
</protein>
<sequence>MGDKSKLKTGNLGANVMEESETLKRLGSMKRQTDYFVANVQAEQTFLAKRFLSHLHRSKQIAEEKDALMKSFNSTRGNRELKSRRSEVSMNSRKWSSTNNKGYFRDIEQEKEDRQNPSLLLRKMQQRFQVPYKKMYSFDIREFERPASVLDMRCKLWQRISYCHDGKDRAKSACLAPKTNMYKAPSHIQFAHYRALQYLGMQANLVHPPSRQPQIDVEALRSYRNSETEIERRAVEKFSDSIKEFKLTPGPGKVIYDTNKLYGELSKLNSKRSK</sequence>
<proteinExistence type="predicted"/>
<accession>A0AAD9QBC7</accession>
<comment type="caution">
    <text evidence="1">The sequence shown here is derived from an EMBL/GenBank/DDBJ whole genome shotgun (WGS) entry which is preliminary data.</text>
</comment>
<evidence type="ECO:0000313" key="2">
    <source>
        <dbReference type="Proteomes" id="UP001249851"/>
    </source>
</evidence>
<reference evidence="1" key="2">
    <citation type="journal article" date="2023" name="Science">
        <title>Genomic signatures of disease resistance in endangered staghorn corals.</title>
        <authorList>
            <person name="Vollmer S.V."/>
            <person name="Selwyn J.D."/>
            <person name="Despard B.A."/>
            <person name="Roesel C.L."/>
        </authorList>
    </citation>
    <scope>NUCLEOTIDE SEQUENCE</scope>
    <source>
        <strain evidence="1">K2</strain>
    </source>
</reference>
<name>A0AAD9QBC7_ACRCE</name>
<gene>
    <name evidence="1" type="ORF">P5673_019310</name>
</gene>
<reference evidence="1" key="1">
    <citation type="journal article" date="2023" name="G3 (Bethesda)">
        <title>Whole genome assembly and annotation of the endangered Caribbean coral Acropora cervicornis.</title>
        <authorList>
            <person name="Selwyn J.D."/>
            <person name="Vollmer S.V."/>
        </authorList>
    </citation>
    <scope>NUCLEOTIDE SEQUENCE</scope>
    <source>
        <strain evidence="1">K2</strain>
    </source>
</reference>
<organism evidence="1 2">
    <name type="scientific">Acropora cervicornis</name>
    <name type="common">Staghorn coral</name>
    <dbReference type="NCBI Taxonomy" id="6130"/>
    <lineage>
        <taxon>Eukaryota</taxon>
        <taxon>Metazoa</taxon>
        <taxon>Cnidaria</taxon>
        <taxon>Anthozoa</taxon>
        <taxon>Hexacorallia</taxon>
        <taxon>Scleractinia</taxon>
        <taxon>Astrocoeniina</taxon>
        <taxon>Acroporidae</taxon>
        <taxon>Acropora</taxon>
    </lineage>
</organism>